<dbReference type="PANTHER" id="PTHR15343:SF0">
    <property type="entry name" value="T-CELL ANTIGEN CD7"/>
    <property type="match status" value="1"/>
</dbReference>
<name>A0A6P7YL76_9AMPH</name>
<dbReference type="SMART" id="SM00409">
    <property type="entry name" value="IG"/>
    <property type="match status" value="1"/>
</dbReference>
<dbReference type="InterPro" id="IPR013783">
    <property type="entry name" value="Ig-like_fold"/>
</dbReference>
<accession>A0A6P7YL76</accession>
<dbReference type="OrthoDB" id="9899013at2759"/>
<dbReference type="InterPro" id="IPR013106">
    <property type="entry name" value="Ig_V-set"/>
</dbReference>
<feature type="signal peptide" evidence="2">
    <location>
        <begin position="1"/>
        <end position="23"/>
    </location>
</feature>
<dbReference type="KEGG" id="muo:115473221"/>
<evidence type="ECO:0000313" key="5">
    <source>
        <dbReference type="RefSeq" id="XP_030063860.1"/>
    </source>
</evidence>
<dbReference type="SUPFAM" id="SSF48726">
    <property type="entry name" value="Immunoglobulin"/>
    <property type="match status" value="1"/>
</dbReference>
<evidence type="ECO:0000256" key="1">
    <source>
        <dbReference type="SAM" id="Phobius"/>
    </source>
</evidence>
<keyword evidence="4" id="KW-1185">Reference proteome</keyword>
<feature type="domain" description="Immunoglobulin" evidence="3">
    <location>
        <begin position="33"/>
        <end position="136"/>
    </location>
</feature>
<reference evidence="5" key="1">
    <citation type="submission" date="2025-08" db="UniProtKB">
        <authorList>
            <consortium name="RefSeq"/>
        </authorList>
    </citation>
    <scope>IDENTIFICATION</scope>
</reference>
<dbReference type="RefSeq" id="XP_030063860.1">
    <property type="nucleotide sequence ID" value="XM_030208000.1"/>
</dbReference>
<gene>
    <name evidence="5" type="primary">LOC115473221</name>
</gene>
<sequence>MCPVYPLLSLLAVLLCVSYNCDAQERISVQQLPHTVSVREGSSLNITCSFTTGESPLGVFFKRRFNKNIAYISKEGRVSIERDYVERIKVSGAMNNFMVTLYHLRGNDTDLYLCEGSVPNPSALPLTGTGTLVIVTGKYPVQNTILSPVTVLDPSLFDTVIALSVLLLILTLCIATYLFGKLKKSWVSRQQTQCLQNTVYEGVRMFQNYR</sequence>
<organism evidence="4 5">
    <name type="scientific">Microcaecilia unicolor</name>
    <dbReference type="NCBI Taxonomy" id="1415580"/>
    <lineage>
        <taxon>Eukaryota</taxon>
        <taxon>Metazoa</taxon>
        <taxon>Chordata</taxon>
        <taxon>Craniata</taxon>
        <taxon>Vertebrata</taxon>
        <taxon>Euteleostomi</taxon>
        <taxon>Amphibia</taxon>
        <taxon>Gymnophiona</taxon>
        <taxon>Siphonopidae</taxon>
        <taxon>Microcaecilia</taxon>
    </lineage>
</organism>
<dbReference type="Proteomes" id="UP000515156">
    <property type="component" value="Chromosome 6"/>
</dbReference>
<dbReference type="FunCoup" id="A0A6P7YL76">
    <property type="interactions" value="304"/>
</dbReference>
<dbReference type="PANTHER" id="PTHR15343">
    <property type="entry name" value="CD7"/>
    <property type="match status" value="1"/>
</dbReference>
<evidence type="ECO:0000313" key="4">
    <source>
        <dbReference type="Proteomes" id="UP000515156"/>
    </source>
</evidence>
<dbReference type="InterPro" id="IPR039090">
    <property type="entry name" value="CD7"/>
</dbReference>
<dbReference type="GO" id="GO:0016020">
    <property type="term" value="C:membrane"/>
    <property type="evidence" value="ECO:0007669"/>
    <property type="project" value="InterPro"/>
</dbReference>
<keyword evidence="1" id="KW-0812">Transmembrane</keyword>
<dbReference type="GeneID" id="115473221"/>
<keyword evidence="1" id="KW-1133">Transmembrane helix</keyword>
<evidence type="ECO:0000259" key="3">
    <source>
        <dbReference type="SMART" id="SM00409"/>
    </source>
</evidence>
<dbReference type="InterPro" id="IPR003599">
    <property type="entry name" value="Ig_sub"/>
</dbReference>
<feature type="transmembrane region" description="Helical" evidence="1">
    <location>
        <begin position="160"/>
        <end position="180"/>
    </location>
</feature>
<proteinExistence type="predicted"/>
<evidence type="ECO:0000256" key="2">
    <source>
        <dbReference type="SAM" id="SignalP"/>
    </source>
</evidence>
<keyword evidence="2" id="KW-0732">Signal</keyword>
<protein>
    <submittedName>
        <fullName evidence="5">T-cell antigen CD7-like</fullName>
    </submittedName>
</protein>
<dbReference type="Gene3D" id="2.60.40.10">
    <property type="entry name" value="Immunoglobulins"/>
    <property type="match status" value="1"/>
</dbReference>
<feature type="chain" id="PRO_5028055956" evidence="2">
    <location>
        <begin position="24"/>
        <end position="210"/>
    </location>
</feature>
<dbReference type="GO" id="GO:0038023">
    <property type="term" value="F:signaling receptor activity"/>
    <property type="evidence" value="ECO:0007669"/>
    <property type="project" value="InterPro"/>
</dbReference>
<dbReference type="Pfam" id="PF07686">
    <property type="entry name" value="V-set"/>
    <property type="match status" value="1"/>
</dbReference>
<dbReference type="AlphaFoldDB" id="A0A6P7YL76"/>
<dbReference type="InParanoid" id="A0A6P7YL76"/>
<dbReference type="GO" id="GO:0002250">
    <property type="term" value="P:adaptive immune response"/>
    <property type="evidence" value="ECO:0007669"/>
    <property type="project" value="InterPro"/>
</dbReference>
<dbReference type="InterPro" id="IPR036179">
    <property type="entry name" value="Ig-like_dom_sf"/>
</dbReference>
<keyword evidence="1" id="KW-0472">Membrane</keyword>